<name>A0ABT7K7N5_9HYPH</name>
<gene>
    <name evidence="1" type="ORF">PY649_31650</name>
</gene>
<protein>
    <submittedName>
        <fullName evidence="1">Uncharacterized protein</fullName>
    </submittedName>
</protein>
<proteinExistence type="predicted"/>
<dbReference type="EMBL" id="JARFYM010000047">
    <property type="protein sequence ID" value="MDL2403433.1"/>
    <property type="molecule type" value="Genomic_DNA"/>
</dbReference>
<organism evidence="1 2">
    <name type="scientific">Rhizobium mayense</name>
    <dbReference type="NCBI Taxonomy" id="1312184"/>
    <lineage>
        <taxon>Bacteria</taxon>
        <taxon>Pseudomonadati</taxon>
        <taxon>Pseudomonadota</taxon>
        <taxon>Alphaproteobacteria</taxon>
        <taxon>Hyphomicrobiales</taxon>
        <taxon>Rhizobiaceae</taxon>
        <taxon>Rhizobium/Agrobacterium group</taxon>
        <taxon>Rhizobium</taxon>
    </lineage>
</organism>
<evidence type="ECO:0000313" key="2">
    <source>
        <dbReference type="Proteomes" id="UP001172645"/>
    </source>
</evidence>
<comment type="caution">
    <text evidence="1">The sequence shown here is derived from an EMBL/GenBank/DDBJ whole genome shotgun (WGS) entry which is preliminary data.</text>
</comment>
<dbReference type="Proteomes" id="UP001172645">
    <property type="component" value="Unassembled WGS sequence"/>
</dbReference>
<reference evidence="1" key="1">
    <citation type="submission" date="2023-06" db="EMBL/GenBank/DDBJ databases">
        <title>Phylogenetic Diversity of Rhizobium strains.</title>
        <authorList>
            <person name="Moura F.T."/>
            <person name="Helene L.C.F."/>
            <person name="Hungria M."/>
        </authorList>
    </citation>
    <scope>NUCLEOTIDE SEQUENCE</scope>
    <source>
        <strain evidence="1">CCGE526</strain>
    </source>
</reference>
<sequence length="147" mass="16609">MPCLPQDPSVYVDEATVFELIDEFSTRLRRTPALRAVLHRLIGNYWFEFEQNMAIVCENILLQQTLREALMDAFFERASALSADNIIEVRAVFLDACLTVLPLHAAASVSELFERAADLLQEALDWEGTAGQLERAKTVIKAGHIFR</sequence>
<accession>A0ABT7K7N5</accession>
<dbReference type="RefSeq" id="WP_285872874.1">
    <property type="nucleotide sequence ID" value="NZ_JARFYM010000047.1"/>
</dbReference>
<keyword evidence="2" id="KW-1185">Reference proteome</keyword>
<evidence type="ECO:0000313" key="1">
    <source>
        <dbReference type="EMBL" id="MDL2403433.1"/>
    </source>
</evidence>